<dbReference type="GO" id="GO:0006694">
    <property type="term" value="P:steroid biosynthetic process"/>
    <property type="evidence" value="ECO:0007669"/>
    <property type="project" value="InterPro"/>
</dbReference>
<dbReference type="OrthoDB" id="10058185at2759"/>
<evidence type="ECO:0000313" key="5">
    <source>
        <dbReference type="Proteomes" id="UP000613580"/>
    </source>
</evidence>
<evidence type="ECO:0000259" key="3">
    <source>
        <dbReference type="Pfam" id="PF01073"/>
    </source>
</evidence>
<dbReference type="GO" id="GO:0016616">
    <property type="term" value="F:oxidoreductase activity, acting on the CH-OH group of donors, NAD or NADP as acceptor"/>
    <property type="evidence" value="ECO:0007669"/>
    <property type="project" value="InterPro"/>
</dbReference>
<keyword evidence="5" id="KW-1185">Reference proteome</keyword>
<comment type="caution">
    <text evidence="4">The sequence shown here is derived from an EMBL/GenBank/DDBJ whole genome shotgun (WGS) entry which is preliminary data.</text>
</comment>
<name>A0A8H6VTP9_MYCCL</name>
<comment type="similarity">
    <text evidence="1">Belongs to the 3-beta-HSD family.</text>
</comment>
<gene>
    <name evidence="4" type="ORF">HMN09_01249700</name>
</gene>
<dbReference type="PANTHER" id="PTHR43245">
    <property type="entry name" value="BIFUNCTIONAL POLYMYXIN RESISTANCE PROTEIN ARNA"/>
    <property type="match status" value="1"/>
</dbReference>
<dbReference type="EMBL" id="JACAZE010000024">
    <property type="protein sequence ID" value="KAF7291586.1"/>
    <property type="molecule type" value="Genomic_DNA"/>
</dbReference>
<organism evidence="4 5">
    <name type="scientific">Mycena chlorophos</name>
    <name type="common">Agaric fungus</name>
    <name type="synonym">Agaricus chlorophos</name>
    <dbReference type="NCBI Taxonomy" id="658473"/>
    <lineage>
        <taxon>Eukaryota</taxon>
        <taxon>Fungi</taxon>
        <taxon>Dikarya</taxon>
        <taxon>Basidiomycota</taxon>
        <taxon>Agaricomycotina</taxon>
        <taxon>Agaricomycetes</taxon>
        <taxon>Agaricomycetidae</taxon>
        <taxon>Agaricales</taxon>
        <taxon>Marasmiineae</taxon>
        <taxon>Mycenaceae</taxon>
        <taxon>Mycena</taxon>
    </lineage>
</organism>
<feature type="domain" description="3-beta hydroxysteroid dehydrogenase/isomerase" evidence="3">
    <location>
        <begin position="6"/>
        <end position="226"/>
    </location>
</feature>
<reference evidence="4" key="1">
    <citation type="submission" date="2020-05" db="EMBL/GenBank/DDBJ databases">
        <title>Mycena genomes resolve the evolution of fungal bioluminescence.</title>
        <authorList>
            <person name="Tsai I.J."/>
        </authorList>
    </citation>
    <scope>NUCLEOTIDE SEQUENCE</scope>
    <source>
        <strain evidence="4">110903Hualien_Pintung</strain>
    </source>
</reference>
<dbReference type="PANTHER" id="PTHR43245:SF51">
    <property type="entry name" value="SHORT CHAIN DEHYDROGENASE_REDUCTASE FAMILY 42E, MEMBER 2"/>
    <property type="match status" value="1"/>
</dbReference>
<dbReference type="AlphaFoldDB" id="A0A8H6VTP9"/>
<dbReference type="InterPro" id="IPR036291">
    <property type="entry name" value="NAD(P)-bd_dom_sf"/>
</dbReference>
<dbReference type="Pfam" id="PF01073">
    <property type="entry name" value="3Beta_HSD"/>
    <property type="match status" value="1"/>
</dbReference>
<evidence type="ECO:0000256" key="2">
    <source>
        <dbReference type="ARBA" id="ARBA00023002"/>
    </source>
</evidence>
<protein>
    <submittedName>
        <fullName evidence="4">C-3 sterol dehydrogenase</fullName>
    </submittedName>
</protein>
<proteinExistence type="inferred from homology"/>
<dbReference type="Proteomes" id="UP000613580">
    <property type="component" value="Unassembled WGS sequence"/>
</dbReference>
<dbReference type="SUPFAM" id="SSF51735">
    <property type="entry name" value="NAD(P)-binding Rossmann-fold domains"/>
    <property type="match status" value="2"/>
</dbReference>
<accession>A0A8H6VTP9</accession>
<evidence type="ECO:0000313" key="4">
    <source>
        <dbReference type="EMBL" id="KAF7291586.1"/>
    </source>
</evidence>
<keyword evidence="2" id="KW-0560">Oxidoreductase</keyword>
<sequence length="454" mass="49909">MPDVFLVIGGSGFLGRHIVQQLVDRGDVVNVLDIVQRYDDVPFFPADITDQAQVAAVLRKTGTTCIIHTASPPAALELQDTDIYFRVNVGGTKAIIAAAVETGVRKLVFTSSAGIVFVGDDLIDVDERTPIPAKHNSAYDESKAQAEAVVLEANGKGGLLTVALRPAGIFGPGDRQAMTGLAEVYERGQTNFQIGDNTNLFDWTYVGNVAAAHLLAADRLDDPLPAPLLSKLKELPTSSDQVPPLTTKEAEIVHRGLPAITLTTGTHRIPTSKARPLGPCVTPPPDADAISAAWNEPITSEERPVVRTRFDALSEPAIARAKLEAPDRSPLHVAGQAFFITNGEPCYFWDFTRIVWHHLDLAFPDKAEQRRQKRQWIFSKDVGLALASAAEWWGWLTGRPVTLTRFKVAYSCANRWHNIEKARRLLGYEPKVGVEEGVRRMVEWYLKDLEGRKK</sequence>
<evidence type="ECO:0000256" key="1">
    <source>
        <dbReference type="ARBA" id="ARBA00009219"/>
    </source>
</evidence>
<dbReference type="InterPro" id="IPR002225">
    <property type="entry name" value="3Beta_OHSteriod_DH/Estase"/>
</dbReference>
<dbReference type="InterPro" id="IPR050177">
    <property type="entry name" value="Lipid_A_modif_metabolic_enz"/>
</dbReference>
<dbReference type="Gene3D" id="3.40.50.720">
    <property type="entry name" value="NAD(P)-binding Rossmann-like Domain"/>
    <property type="match status" value="2"/>
</dbReference>